<dbReference type="EMBL" id="JACEIK010008784">
    <property type="protein sequence ID" value="MCE3051635.1"/>
    <property type="molecule type" value="Genomic_DNA"/>
</dbReference>
<organism evidence="1 2">
    <name type="scientific">Datura stramonium</name>
    <name type="common">Jimsonweed</name>
    <name type="synonym">Common thornapple</name>
    <dbReference type="NCBI Taxonomy" id="4076"/>
    <lineage>
        <taxon>Eukaryota</taxon>
        <taxon>Viridiplantae</taxon>
        <taxon>Streptophyta</taxon>
        <taxon>Embryophyta</taxon>
        <taxon>Tracheophyta</taxon>
        <taxon>Spermatophyta</taxon>
        <taxon>Magnoliopsida</taxon>
        <taxon>eudicotyledons</taxon>
        <taxon>Gunneridae</taxon>
        <taxon>Pentapetalae</taxon>
        <taxon>asterids</taxon>
        <taxon>lamiids</taxon>
        <taxon>Solanales</taxon>
        <taxon>Solanaceae</taxon>
        <taxon>Solanoideae</taxon>
        <taxon>Datureae</taxon>
        <taxon>Datura</taxon>
    </lineage>
</organism>
<protein>
    <submittedName>
        <fullName evidence="1">Uncharacterized protein</fullName>
    </submittedName>
</protein>
<accession>A0ABS8WQ78</accession>
<keyword evidence="2" id="KW-1185">Reference proteome</keyword>
<proteinExistence type="predicted"/>
<dbReference type="Proteomes" id="UP000823775">
    <property type="component" value="Unassembled WGS sequence"/>
</dbReference>
<evidence type="ECO:0000313" key="2">
    <source>
        <dbReference type="Proteomes" id="UP000823775"/>
    </source>
</evidence>
<comment type="caution">
    <text evidence="1">The sequence shown here is derived from an EMBL/GenBank/DDBJ whole genome shotgun (WGS) entry which is preliminary data.</text>
</comment>
<evidence type="ECO:0000313" key="1">
    <source>
        <dbReference type="EMBL" id="MCE3051635.1"/>
    </source>
</evidence>
<feature type="non-terminal residue" evidence="1">
    <location>
        <position position="1"/>
    </location>
</feature>
<gene>
    <name evidence="1" type="ORF">HAX54_050389</name>
</gene>
<name>A0ABS8WQ78_DATST</name>
<reference evidence="1 2" key="1">
    <citation type="journal article" date="2021" name="BMC Genomics">
        <title>Datura genome reveals duplications of psychoactive alkaloid biosynthetic genes and high mutation rate following tissue culture.</title>
        <authorList>
            <person name="Rajewski A."/>
            <person name="Carter-House D."/>
            <person name="Stajich J."/>
            <person name="Litt A."/>
        </authorList>
    </citation>
    <scope>NUCLEOTIDE SEQUENCE [LARGE SCALE GENOMIC DNA]</scope>
    <source>
        <strain evidence="1">AR-01</strain>
    </source>
</reference>
<sequence>RRRDRLGSFDVWNRVREEEMAGSIGEERRGSTGGSAAMVGYPVVVSPASIRRRESCRKMVGRRLWLSETKRRVTGEGGEAWVAAEGKNKVKKLGFGFLGDEGKCENK</sequence>